<name>A0A3A9KBP6_9BACI</name>
<organism evidence="5 6">
    <name type="scientific">Salipaludibacillus neizhouensis</name>
    <dbReference type="NCBI Taxonomy" id="885475"/>
    <lineage>
        <taxon>Bacteria</taxon>
        <taxon>Bacillati</taxon>
        <taxon>Bacillota</taxon>
        <taxon>Bacilli</taxon>
        <taxon>Bacillales</taxon>
        <taxon>Bacillaceae</taxon>
    </lineage>
</organism>
<comment type="function">
    <text evidence="3">Catalyzes the amidotransfer (transamidation) of the octanoyl moiety from octanoyl-GcvH to the lipoyl domain of the E2 subunit of lipoate-dependent enzymes.</text>
</comment>
<feature type="site" description="Lowers pKa of active site Cys" evidence="3">
    <location>
        <position position="160"/>
    </location>
</feature>
<dbReference type="CDD" id="cd16443">
    <property type="entry name" value="LplA"/>
    <property type="match status" value="1"/>
</dbReference>
<feature type="domain" description="BPL/LPL catalytic" evidence="4">
    <location>
        <begin position="44"/>
        <end position="228"/>
    </location>
</feature>
<dbReference type="InterPro" id="IPR050664">
    <property type="entry name" value="Octanoyltrans_LipM/LipL"/>
</dbReference>
<dbReference type="PANTHER" id="PTHR43679">
    <property type="entry name" value="OCTANOYLTRANSFERASE LIPM-RELATED"/>
    <property type="match status" value="1"/>
</dbReference>
<dbReference type="OrthoDB" id="2080934at2"/>
<keyword evidence="1 3" id="KW-0808">Transferase</keyword>
<dbReference type="EMBL" id="PDOE01000002">
    <property type="protein sequence ID" value="RKL67952.1"/>
    <property type="molecule type" value="Genomic_DNA"/>
</dbReference>
<keyword evidence="2 3" id="KW-0012">Acyltransferase</keyword>
<comment type="pathway">
    <text evidence="3">Protein modification; protein lipoylation via endogenous pathway; protein N(6)-(lipoyl)lysine from octanoyl-[acyl-carrier-protein].</text>
</comment>
<comment type="catalytic activity">
    <reaction evidence="3">
        <text>N(6)-octanoyl-L-lysyl-[glycine-cleavage complex H protein] + L-lysyl-[lipoyl-carrier protein] = N(6)-octanoyl-L-lysyl-[lipoyl-carrier protein] + L-lysyl-[glycine-cleavage complex H protein]</text>
        <dbReference type="Rhea" id="RHEA:20213"/>
        <dbReference type="Rhea" id="RHEA-COMP:10500"/>
        <dbReference type="Rhea" id="RHEA-COMP:10501"/>
        <dbReference type="Rhea" id="RHEA-COMP:10503"/>
        <dbReference type="Rhea" id="RHEA-COMP:10504"/>
        <dbReference type="ChEBI" id="CHEBI:29969"/>
        <dbReference type="ChEBI" id="CHEBI:78809"/>
        <dbReference type="EC" id="2.3.1.204"/>
    </reaction>
</comment>
<dbReference type="Gene3D" id="3.30.930.10">
    <property type="entry name" value="Bira Bifunctional Protein, Domain 2"/>
    <property type="match status" value="1"/>
</dbReference>
<dbReference type="RefSeq" id="WP_110938291.1">
    <property type="nucleotide sequence ID" value="NZ_KZ614147.1"/>
</dbReference>
<evidence type="ECO:0000256" key="1">
    <source>
        <dbReference type="ARBA" id="ARBA00022679"/>
    </source>
</evidence>
<comment type="caution">
    <text evidence="5">The sequence shown here is derived from an EMBL/GenBank/DDBJ whole genome shotgun (WGS) entry which is preliminary data.</text>
</comment>
<comment type="similarity">
    <text evidence="3">Belongs to the octanoyltransferase LipL family.</text>
</comment>
<dbReference type="EC" id="2.3.1.204" evidence="3"/>
<dbReference type="AlphaFoldDB" id="A0A3A9KBP6"/>
<evidence type="ECO:0000313" key="5">
    <source>
        <dbReference type="EMBL" id="RKL67952.1"/>
    </source>
</evidence>
<dbReference type="InterPro" id="IPR024897">
    <property type="entry name" value="LipL"/>
</dbReference>
<sequence length="278" mass="31655">MENIQPLLTRKNWLVLDQSVSGLAMNPMYSFAMDDTLCRRISEMPETGIARTWVHNKTIVLGIQDSRLPFINEGIAFLKKLGYEVIVRNSGGLAVVLDPEVFNLSLIFKEDRELTIDRGYDLMVAFTRALLHEVADEILDGEIKESYCPGRYDLSIGGRKFAGISQRRLRGGVAVQIYLAVSGSGFDRAALIREFYDRSVQDTTTKFDYPKIEPAKMASLEELSSAQYSIESITHRMLLQLKDLSSHLAMYELDEKGWQLYEENIARMLKRNEKLAED</sequence>
<dbReference type="PROSITE" id="PS51733">
    <property type="entry name" value="BPL_LPL_CATALYTIC"/>
    <property type="match status" value="1"/>
</dbReference>
<dbReference type="Pfam" id="PF21948">
    <property type="entry name" value="LplA-B_cat"/>
    <property type="match status" value="1"/>
</dbReference>
<comment type="miscellaneous">
    <text evidence="3">The reaction proceeds via a thioester-linked acyl-enzyme intermediate.</text>
</comment>
<dbReference type="GO" id="GO:0009107">
    <property type="term" value="P:lipoate biosynthetic process"/>
    <property type="evidence" value="ECO:0007669"/>
    <property type="project" value="UniProtKB-UniRule"/>
</dbReference>
<evidence type="ECO:0000313" key="6">
    <source>
        <dbReference type="Proteomes" id="UP000281498"/>
    </source>
</evidence>
<dbReference type="SUPFAM" id="SSF55681">
    <property type="entry name" value="Class II aaRS and biotin synthetases"/>
    <property type="match status" value="1"/>
</dbReference>
<dbReference type="InterPro" id="IPR004143">
    <property type="entry name" value="BPL_LPL_catalytic"/>
</dbReference>
<reference evidence="5 6" key="1">
    <citation type="submission" date="2017-10" db="EMBL/GenBank/DDBJ databases">
        <title>Bacillus sp. nov., a halophilic bacterium isolated from a Keqin Lake.</title>
        <authorList>
            <person name="Wang H."/>
        </authorList>
    </citation>
    <scope>NUCLEOTIDE SEQUENCE [LARGE SCALE GENOMIC DNA]</scope>
    <source>
        <strain evidence="5 6">KCTC 13187</strain>
    </source>
</reference>
<dbReference type="GO" id="GO:0009249">
    <property type="term" value="P:protein lipoylation"/>
    <property type="evidence" value="ECO:0007669"/>
    <property type="project" value="UniProtKB-UniRule"/>
</dbReference>
<dbReference type="GO" id="GO:0033819">
    <property type="term" value="F:lipoyl(octanoyl) transferase activity"/>
    <property type="evidence" value="ECO:0007669"/>
    <property type="project" value="InterPro"/>
</dbReference>
<dbReference type="InterPro" id="IPR045864">
    <property type="entry name" value="aa-tRNA-synth_II/BPL/LPL"/>
</dbReference>
<evidence type="ECO:0000259" key="4">
    <source>
        <dbReference type="PROSITE" id="PS51733"/>
    </source>
</evidence>
<accession>A0A3A9KBP6</accession>
<proteinExistence type="inferred from homology"/>
<dbReference type="Proteomes" id="UP000281498">
    <property type="component" value="Unassembled WGS sequence"/>
</dbReference>
<evidence type="ECO:0000256" key="2">
    <source>
        <dbReference type="ARBA" id="ARBA00023315"/>
    </source>
</evidence>
<keyword evidence="6" id="KW-1185">Reference proteome</keyword>
<dbReference type="HAMAP" id="MF_02119">
    <property type="entry name" value="LipL"/>
    <property type="match status" value="1"/>
</dbReference>
<protein>
    <recommendedName>
        <fullName evidence="3">Octanoyl-[GcvH]:protein N-octanoyltransferase</fullName>
        <ecNumber evidence="3">2.3.1.204</ecNumber>
    </recommendedName>
    <alternativeName>
        <fullName evidence="3">Octanoyl-[GcvH]:E2 amidotransferase</fullName>
    </alternativeName>
</protein>
<feature type="active site" description="Acyl-thioester intermediate" evidence="3">
    <location>
        <position position="148"/>
    </location>
</feature>
<gene>
    <name evidence="3" type="primary">lipL</name>
    <name evidence="5" type="ORF">CR203_05455</name>
</gene>
<dbReference type="PANTHER" id="PTHR43679:SF2">
    <property type="entry name" value="OCTANOYL-[GCVH]:PROTEIN N-OCTANOYLTRANSFERASE"/>
    <property type="match status" value="1"/>
</dbReference>
<evidence type="ECO:0000256" key="3">
    <source>
        <dbReference type="HAMAP-Rule" id="MF_02119"/>
    </source>
</evidence>